<evidence type="ECO:0000256" key="1">
    <source>
        <dbReference type="SAM" id="MobiDB-lite"/>
    </source>
</evidence>
<dbReference type="SUPFAM" id="SSF55781">
    <property type="entry name" value="GAF domain-like"/>
    <property type="match status" value="1"/>
</dbReference>
<dbReference type="Gene3D" id="3.30.450.40">
    <property type="match status" value="1"/>
</dbReference>
<evidence type="ECO:0000313" key="3">
    <source>
        <dbReference type="EMBL" id="MFD1684573.1"/>
    </source>
</evidence>
<dbReference type="EMBL" id="JBHUDP010000001">
    <property type="protein sequence ID" value="MFD1684573.1"/>
    <property type="molecule type" value="Genomic_DNA"/>
</dbReference>
<keyword evidence="4" id="KW-1185">Reference proteome</keyword>
<evidence type="ECO:0000313" key="4">
    <source>
        <dbReference type="Proteomes" id="UP001597092"/>
    </source>
</evidence>
<reference evidence="3 4" key="1">
    <citation type="journal article" date="2019" name="Int. J. Syst. Evol. Microbiol.">
        <title>The Global Catalogue of Microorganisms (GCM) 10K type strain sequencing project: providing services to taxonomists for standard genome sequencing and annotation.</title>
        <authorList>
            <consortium name="The Broad Institute Genomics Platform"/>
            <consortium name="The Broad Institute Genome Sequencing Center for Infectious Disease"/>
            <person name="Wu L."/>
            <person name="Ma J."/>
        </authorList>
    </citation>
    <scope>NUCLEOTIDE SEQUENCE [LARGE SCALE GENOMIC DNA]</scope>
    <source>
        <strain evidence="3 4">CGMCC 1.10387</strain>
    </source>
</reference>
<dbReference type="InterPro" id="IPR029016">
    <property type="entry name" value="GAF-like_dom_sf"/>
</dbReference>
<gene>
    <name evidence="3" type="ORF">ACFSAS_02995</name>
</gene>
<dbReference type="Proteomes" id="UP001597092">
    <property type="component" value="Unassembled WGS sequence"/>
</dbReference>
<feature type="compositionally biased region" description="Low complexity" evidence="1">
    <location>
        <begin position="116"/>
        <end position="125"/>
    </location>
</feature>
<dbReference type="RefSeq" id="WP_256307946.1">
    <property type="nucleotide sequence ID" value="NZ_JANHAW010000002.1"/>
</dbReference>
<feature type="compositionally biased region" description="Acidic residues" evidence="1">
    <location>
        <begin position="106"/>
        <end position="115"/>
    </location>
</feature>
<name>A0ABD6DQN0_9EURY</name>
<comment type="caution">
    <text evidence="3">The sequence shown here is derived from an EMBL/GenBank/DDBJ whole genome shotgun (WGS) entry which is preliminary data.</text>
</comment>
<accession>A0ABD6DQN0</accession>
<feature type="domain" description="GAF" evidence="2">
    <location>
        <begin position="254"/>
        <end position="388"/>
    </location>
</feature>
<feature type="region of interest" description="Disordered" evidence="1">
    <location>
        <begin position="1"/>
        <end position="132"/>
    </location>
</feature>
<dbReference type="SUPFAM" id="SSF55785">
    <property type="entry name" value="PYP-like sensor domain (PAS domain)"/>
    <property type="match status" value="1"/>
</dbReference>
<dbReference type="InterPro" id="IPR035965">
    <property type="entry name" value="PAS-like_dom_sf"/>
</dbReference>
<evidence type="ECO:0000259" key="2">
    <source>
        <dbReference type="SMART" id="SM00065"/>
    </source>
</evidence>
<dbReference type="InterPro" id="IPR003018">
    <property type="entry name" value="GAF"/>
</dbReference>
<proteinExistence type="predicted"/>
<dbReference type="Pfam" id="PF13185">
    <property type="entry name" value="GAF_2"/>
    <property type="match status" value="1"/>
</dbReference>
<organism evidence="3 4">
    <name type="scientific">Halobellus litoreus</name>
    <dbReference type="NCBI Taxonomy" id="755310"/>
    <lineage>
        <taxon>Archaea</taxon>
        <taxon>Methanobacteriati</taxon>
        <taxon>Methanobacteriota</taxon>
        <taxon>Stenosarchaea group</taxon>
        <taxon>Halobacteria</taxon>
        <taxon>Halobacteriales</taxon>
        <taxon>Haloferacaceae</taxon>
        <taxon>Halobellus</taxon>
    </lineage>
</organism>
<sequence length="508" mass="54647">MTREPAGGRVLVVVPTTVDGPETAGSRGGADIADDAGAREFPDGDDGTDGDAVDRDEPFLRGGSSSSRTEEVTEDDGGGTAANPEAEHGDEADPTGADSASRSDEADPAEPDPSIDTDPTAADVDPAGRDCDPETVLALLDEELDAEVVVRCGETATEYVSELGPTLDCVVVLGDNRPLIHDLIEDGAVPTIVCEPPVIGRIDKAVAGENSIEELVERIRVELEHDHTRNDLRESNARLTALSHYAEDITACETVDAVAERTVEAMTDALAYHYCVVRLVEGELLVPRASTLPKPKARVFNRTDGVAGRTLRRSESEIVADIQADPDAIPEHEDLRAGLSVPIGDRGVIQVASTDRDAFDEQDREFVEILAGYTREALERIEREVTLRKERDRLHAFFGELPVPAVHIERLDGVASVKETNRAYADQFGEVEPGDHLSEIVSTDVEREQFEAALETGRVSADIVERPSDDGEVREFALSVVPVPTPGIESCAYGIYVDRATELLGALE</sequence>
<dbReference type="SMART" id="SM00065">
    <property type="entry name" value="GAF"/>
    <property type="match status" value="1"/>
</dbReference>
<dbReference type="AlphaFoldDB" id="A0ABD6DQN0"/>
<protein>
    <submittedName>
        <fullName evidence="3">GAF domain-containing protein</fullName>
    </submittedName>
</protein>